<dbReference type="SUPFAM" id="SSF54427">
    <property type="entry name" value="NTF2-like"/>
    <property type="match status" value="1"/>
</dbReference>
<dbReference type="RefSeq" id="WP_165864622.1">
    <property type="nucleotide sequence ID" value="NZ_AP025739.1"/>
</dbReference>
<organism evidence="1 2">
    <name type="scientific">Capsulimonas corticalis</name>
    <dbReference type="NCBI Taxonomy" id="2219043"/>
    <lineage>
        <taxon>Bacteria</taxon>
        <taxon>Bacillati</taxon>
        <taxon>Armatimonadota</taxon>
        <taxon>Armatimonadia</taxon>
        <taxon>Capsulimonadales</taxon>
        <taxon>Capsulimonadaceae</taxon>
        <taxon>Capsulimonas</taxon>
    </lineage>
</organism>
<dbReference type="KEGG" id="ccot:CCAX7_19060"/>
<gene>
    <name evidence="1" type="ORF">CCAX7_19060</name>
</gene>
<proteinExistence type="predicted"/>
<dbReference type="Proteomes" id="UP000287394">
    <property type="component" value="Chromosome"/>
</dbReference>
<accession>A0A402D5G9</accession>
<name>A0A402D5G9_9BACT</name>
<sequence>MRTTPSLLALSLAAIALPLAAHADPNAALRKTIQRNYNIMNTALAHRDFDTLASYYDPDFVTIDKSGDYNPSGREELRDLYKQMADAEGYGLKGSLSGHDNVLSLKVVAGGVVVIDKGEFTARLVAQNGNVFQFRSAGRSRDYWAKKESQYILTQSRILDYHTSTTMNGQPVQSPQPL</sequence>
<reference evidence="1 2" key="1">
    <citation type="journal article" date="2019" name="Int. J. Syst. Evol. Microbiol.">
        <title>Capsulimonas corticalis gen. nov., sp. nov., an aerobic capsulated bacterium, of a novel bacterial order, Capsulimonadales ord. nov., of the class Armatimonadia of the phylum Armatimonadetes.</title>
        <authorList>
            <person name="Li J."/>
            <person name="Kudo C."/>
            <person name="Tonouchi A."/>
        </authorList>
    </citation>
    <scope>NUCLEOTIDE SEQUENCE [LARGE SCALE GENOMIC DNA]</scope>
    <source>
        <strain evidence="1 2">AX-7</strain>
    </source>
</reference>
<evidence type="ECO:0000313" key="1">
    <source>
        <dbReference type="EMBL" id="BDI29855.1"/>
    </source>
</evidence>
<evidence type="ECO:0000313" key="2">
    <source>
        <dbReference type="Proteomes" id="UP000287394"/>
    </source>
</evidence>
<dbReference type="EMBL" id="AP025739">
    <property type="protein sequence ID" value="BDI29855.1"/>
    <property type="molecule type" value="Genomic_DNA"/>
</dbReference>
<dbReference type="InterPro" id="IPR032710">
    <property type="entry name" value="NTF2-like_dom_sf"/>
</dbReference>
<dbReference type="AlphaFoldDB" id="A0A402D5G9"/>
<protein>
    <submittedName>
        <fullName evidence="1">Uncharacterized protein</fullName>
    </submittedName>
</protein>
<keyword evidence="2" id="KW-1185">Reference proteome</keyword>
<dbReference type="Gene3D" id="3.10.450.50">
    <property type="match status" value="1"/>
</dbReference>